<dbReference type="GO" id="GO:0016877">
    <property type="term" value="F:ligase activity, forming carbon-sulfur bonds"/>
    <property type="evidence" value="ECO:0007669"/>
    <property type="project" value="UniProtKB-ARBA"/>
</dbReference>
<keyword evidence="4" id="KW-1185">Reference proteome</keyword>
<accession>A0A7K0BWK5</accession>
<feature type="domain" description="AMP-binding enzyme C-terminal" evidence="2">
    <location>
        <begin position="430"/>
        <end position="505"/>
    </location>
</feature>
<gene>
    <name evidence="3" type="primary">novL_1</name>
    <name evidence="3" type="ORF">ACRB68_31270</name>
</gene>
<dbReference type="Pfam" id="PF00501">
    <property type="entry name" value="AMP-binding"/>
    <property type="match status" value="1"/>
</dbReference>
<reference evidence="3 4" key="1">
    <citation type="submission" date="2019-10" db="EMBL/GenBank/DDBJ databases">
        <title>Actinomadura rubteroloni sp. nov. and Actinomadura macrotermitis sp. nov., isolated from the gut of fungus growing-termite Macrotermes natalensis.</title>
        <authorList>
            <person name="Benndorf R."/>
            <person name="Martin K."/>
            <person name="Kuefner M."/>
            <person name="De Beer W."/>
            <person name="Kaster A.-K."/>
            <person name="Vollmers J."/>
            <person name="Poulsen M."/>
            <person name="Beemelmanns C."/>
        </authorList>
    </citation>
    <scope>NUCLEOTIDE SEQUENCE [LARGE SCALE GENOMIC DNA]</scope>
    <source>
        <strain evidence="3 4">RB68</strain>
    </source>
</reference>
<dbReference type="PANTHER" id="PTHR43767">
    <property type="entry name" value="LONG-CHAIN-FATTY-ACID--COA LIGASE"/>
    <property type="match status" value="1"/>
</dbReference>
<protein>
    <submittedName>
        <fullName evidence="3">8-demethylnovobiocic acid synthase</fullName>
        <ecNumber evidence="3">6.3.1.15</ecNumber>
    </submittedName>
</protein>
<dbReference type="SUPFAM" id="SSF56801">
    <property type="entry name" value="Acetyl-CoA synthetase-like"/>
    <property type="match status" value="1"/>
</dbReference>
<keyword evidence="3" id="KW-0436">Ligase</keyword>
<dbReference type="GO" id="GO:0102527">
    <property type="term" value="F:8-demethylnovobiocate synthase activity"/>
    <property type="evidence" value="ECO:0007669"/>
    <property type="project" value="UniProtKB-EC"/>
</dbReference>
<dbReference type="InterPro" id="IPR020845">
    <property type="entry name" value="AMP-binding_CS"/>
</dbReference>
<dbReference type="InterPro" id="IPR050237">
    <property type="entry name" value="ATP-dep_AMP-bd_enzyme"/>
</dbReference>
<sequence length="520" mass="55973">MRLASQHYVQRIVDALGDDQDRPLLWWRDTALSAGGLRRMILSAAQAMLDLGVDRDWTVALLTASNSPDLLVGRYAANLLGATVIHLRSTNAASSQDALPVEPQLAMVEETSTRLLVTDAWNHARAMQIRERATNPLVLAAAGDLGPGVHDLHGPVTATASDVARACAAVRPEDLAIITYTSGSTGTPKGICRSFRAWSHAVSTTFAPGERPRMLVTTPLSHTVGPMVDAALTSGGTLVLHEGFDPGRVLRAFAEDRVTQAFLAAPQVYRLLDHPDLPATDTSSLTRLLYGGTPASPTRMAQAVETFGPVLVQTYGTTETWEICGLPGPDHLAFERLGTAGRPSPGIDVELRDPESGEPAPAGGIGEVCVRSPGMLNGYWNDPRLTEKALRDGWFHTGDLGYFDTGGYLHLVDRLAHVIKHSGIKIYPVEVENVLLRHPAVAQAAVFGVRDRDEVEHVHAAVVLVPGRHVTVGDLQEHVRGRLSDLHVPTTLTLRSALPVISSGKLDKQRLKREAAEQLA</sequence>
<dbReference type="Pfam" id="PF13193">
    <property type="entry name" value="AMP-binding_C"/>
    <property type="match status" value="1"/>
</dbReference>
<evidence type="ECO:0000259" key="1">
    <source>
        <dbReference type="Pfam" id="PF00501"/>
    </source>
</evidence>
<dbReference type="Proteomes" id="UP000487268">
    <property type="component" value="Unassembled WGS sequence"/>
</dbReference>
<evidence type="ECO:0000259" key="2">
    <source>
        <dbReference type="Pfam" id="PF13193"/>
    </source>
</evidence>
<dbReference type="RefSeq" id="WP_194293327.1">
    <property type="nucleotide sequence ID" value="NZ_WEGH01000002.1"/>
</dbReference>
<dbReference type="Gene3D" id="3.40.50.12780">
    <property type="entry name" value="N-terminal domain of ligase-like"/>
    <property type="match status" value="1"/>
</dbReference>
<proteinExistence type="predicted"/>
<dbReference type="InterPro" id="IPR045851">
    <property type="entry name" value="AMP-bd_C_sf"/>
</dbReference>
<dbReference type="EMBL" id="WEGH01000002">
    <property type="protein sequence ID" value="MQY05064.1"/>
    <property type="molecule type" value="Genomic_DNA"/>
</dbReference>
<name>A0A7K0BWK5_9ACTN</name>
<comment type="caution">
    <text evidence="3">The sequence shown here is derived from an EMBL/GenBank/DDBJ whole genome shotgun (WGS) entry which is preliminary data.</text>
</comment>
<dbReference type="PANTHER" id="PTHR43767:SF7">
    <property type="entry name" value="MEDIUM_LONG-CHAIN-FATTY-ACID--COA LIGASE FADD8"/>
    <property type="match status" value="1"/>
</dbReference>
<organism evidence="3 4">
    <name type="scientific">Actinomadura macrotermitis</name>
    <dbReference type="NCBI Taxonomy" id="2585200"/>
    <lineage>
        <taxon>Bacteria</taxon>
        <taxon>Bacillati</taxon>
        <taxon>Actinomycetota</taxon>
        <taxon>Actinomycetes</taxon>
        <taxon>Streptosporangiales</taxon>
        <taxon>Thermomonosporaceae</taxon>
        <taxon>Actinomadura</taxon>
    </lineage>
</organism>
<dbReference type="Gene3D" id="3.30.300.30">
    <property type="match status" value="1"/>
</dbReference>
<dbReference type="InterPro" id="IPR042099">
    <property type="entry name" value="ANL_N_sf"/>
</dbReference>
<dbReference type="PROSITE" id="PS00455">
    <property type="entry name" value="AMP_BINDING"/>
    <property type="match status" value="1"/>
</dbReference>
<feature type="domain" description="AMP-dependent synthetase/ligase" evidence="1">
    <location>
        <begin position="20"/>
        <end position="380"/>
    </location>
</feature>
<evidence type="ECO:0000313" key="4">
    <source>
        <dbReference type="Proteomes" id="UP000487268"/>
    </source>
</evidence>
<dbReference type="EC" id="6.3.1.15" evidence="3"/>
<dbReference type="CDD" id="cd04433">
    <property type="entry name" value="AFD_class_I"/>
    <property type="match status" value="1"/>
</dbReference>
<dbReference type="AlphaFoldDB" id="A0A7K0BWK5"/>
<evidence type="ECO:0000313" key="3">
    <source>
        <dbReference type="EMBL" id="MQY05064.1"/>
    </source>
</evidence>
<dbReference type="InterPro" id="IPR000873">
    <property type="entry name" value="AMP-dep_synth/lig_dom"/>
</dbReference>
<dbReference type="InterPro" id="IPR025110">
    <property type="entry name" value="AMP-bd_C"/>
</dbReference>